<organism evidence="2">
    <name type="scientific">uncultured Caudovirales phage</name>
    <dbReference type="NCBI Taxonomy" id="2100421"/>
    <lineage>
        <taxon>Viruses</taxon>
        <taxon>Duplodnaviria</taxon>
        <taxon>Heunggongvirae</taxon>
        <taxon>Uroviricota</taxon>
        <taxon>Caudoviricetes</taxon>
        <taxon>Peduoviridae</taxon>
        <taxon>Maltschvirus</taxon>
        <taxon>Maltschvirus maltsch</taxon>
    </lineage>
</organism>
<proteinExistence type="predicted"/>
<accession>A0A6J5KPC1</accession>
<dbReference type="GO" id="GO:0045881">
    <property type="term" value="P:positive regulation of sporulation resulting in formation of a cellular spore"/>
    <property type="evidence" value="ECO:0007669"/>
    <property type="project" value="TreeGrafter"/>
</dbReference>
<gene>
    <name evidence="4" type="ORF">UFOVP220_22</name>
    <name evidence="2" type="ORF">UFOVP26_66</name>
    <name evidence="3" type="ORF">UFOVP44_31</name>
</gene>
<feature type="domain" description="ParB-like N-terminal" evidence="1">
    <location>
        <begin position="6"/>
        <end position="96"/>
    </location>
</feature>
<dbReference type="EMBL" id="LR796152">
    <property type="protein sequence ID" value="CAB4122049.1"/>
    <property type="molecule type" value="Genomic_DNA"/>
</dbReference>
<dbReference type="GO" id="GO:0007059">
    <property type="term" value="P:chromosome segregation"/>
    <property type="evidence" value="ECO:0007669"/>
    <property type="project" value="TreeGrafter"/>
</dbReference>
<protein>
    <submittedName>
        <fullName evidence="2">Spo0J Stage 0 sporulation protein J (Antagonist of Soj) containing ParB-like nuclease domain</fullName>
    </submittedName>
</protein>
<dbReference type="PANTHER" id="PTHR33375:SF1">
    <property type="entry name" value="CHROMOSOME-PARTITIONING PROTEIN PARB-RELATED"/>
    <property type="match status" value="1"/>
</dbReference>
<dbReference type="InterPro" id="IPR036086">
    <property type="entry name" value="ParB/Sulfiredoxin_sf"/>
</dbReference>
<dbReference type="InterPro" id="IPR003115">
    <property type="entry name" value="ParB_N"/>
</dbReference>
<evidence type="ECO:0000313" key="3">
    <source>
        <dbReference type="EMBL" id="CAB4123669.1"/>
    </source>
</evidence>
<dbReference type="Pfam" id="PF02195">
    <property type="entry name" value="ParB_N"/>
    <property type="match status" value="1"/>
</dbReference>
<dbReference type="EMBL" id="LR796176">
    <property type="protein sequence ID" value="CAB4123669.1"/>
    <property type="molecule type" value="Genomic_DNA"/>
</dbReference>
<dbReference type="SMART" id="SM00470">
    <property type="entry name" value="ParB"/>
    <property type="match status" value="1"/>
</dbReference>
<dbReference type="SUPFAM" id="SSF110849">
    <property type="entry name" value="ParB/Sulfiredoxin"/>
    <property type="match status" value="1"/>
</dbReference>
<dbReference type="EMBL" id="LR798268">
    <property type="protein sequence ID" value="CAB5218996.1"/>
    <property type="molecule type" value="Genomic_DNA"/>
</dbReference>
<dbReference type="Gene3D" id="3.90.1530.10">
    <property type="entry name" value="Conserved hypothetical protein from pyrococcus furiosus pfu- 392566-001, ParB domain"/>
    <property type="match status" value="1"/>
</dbReference>
<dbReference type="PANTHER" id="PTHR33375">
    <property type="entry name" value="CHROMOSOME-PARTITIONING PROTEIN PARB-RELATED"/>
    <property type="match status" value="1"/>
</dbReference>
<sequence>MEIKNLAIDPKKLTKNPWNTNMVDPENQTKLDNSVKRFGMFKPIICRELANGALQILGGEHRVESAVRLGFKEIPIINLGKISDEKAKEISLVDNGRYGIDDTLQLAELLKELGEFEDISSYMPYSDDDLNSIFSSTSISLDELELPDSDELPLLPTSSKVQTHQIMRFKVPMEDAAAVQSVIESIMKTQGFMDDDSLMNAGNALVYLVTNDE</sequence>
<evidence type="ECO:0000259" key="1">
    <source>
        <dbReference type="SMART" id="SM00470"/>
    </source>
</evidence>
<dbReference type="InterPro" id="IPR050336">
    <property type="entry name" value="Chromosome_partition/occlusion"/>
</dbReference>
<name>A0A6J5KPC1_9CAUD</name>
<evidence type="ECO:0000313" key="2">
    <source>
        <dbReference type="EMBL" id="CAB4122049.1"/>
    </source>
</evidence>
<reference evidence="2" key="1">
    <citation type="submission" date="2020-04" db="EMBL/GenBank/DDBJ databases">
        <authorList>
            <person name="Chiriac C."/>
            <person name="Salcher M."/>
            <person name="Ghai R."/>
            <person name="Kavagutti S V."/>
        </authorList>
    </citation>
    <scope>NUCLEOTIDE SEQUENCE</scope>
</reference>
<evidence type="ECO:0000313" key="4">
    <source>
        <dbReference type="EMBL" id="CAB5218996.1"/>
    </source>
</evidence>